<comment type="similarity">
    <text evidence="3">Belongs to the peptidase M50B family.</text>
</comment>
<dbReference type="InterPro" id="IPR004387">
    <property type="entry name" value="Pept_M50_Zn"/>
</dbReference>
<accession>A0A263CVS3</accession>
<evidence type="ECO:0000259" key="12">
    <source>
        <dbReference type="Pfam" id="PF02163"/>
    </source>
</evidence>
<dbReference type="InParanoid" id="A0A263CVS3"/>
<gene>
    <name evidence="13" type="ORF">CFN78_26250</name>
</gene>
<keyword evidence="8 11" id="KW-1133">Transmembrane helix</keyword>
<evidence type="ECO:0000256" key="5">
    <source>
        <dbReference type="ARBA" id="ARBA00022692"/>
    </source>
</evidence>
<keyword evidence="14" id="KW-1185">Reference proteome</keyword>
<dbReference type="GO" id="GO:0016020">
    <property type="term" value="C:membrane"/>
    <property type="evidence" value="ECO:0007669"/>
    <property type="project" value="UniProtKB-SubCell"/>
</dbReference>
<feature type="transmembrane region" description="Helical" evidence="11">
    <location>
        <begin position="320"/>
        <end position="353"/>
    </location>
</feature>
<evidence type="ECO:0000256" key="1">
    <source>
        <dbReference type="ARBA" id="ARBA00001947"/>
    </source>
</evidence>
<dbReference type="Proteomes" id="UP000242444">
    <property type="component" value="Unassembled WGS sequence"/>
</dbReference>
<organism evidence="13 14">
    <name type="scientific">Amycolatopsis antarctica</name>
    <dbReference type="NCBI Taxonomy" id="1854586"/>
    <lineage>
        <taxon>Bacteria</taxon>
        <taxon>Bacillati</taxon>
        <taxon>Actinomycetota</taxon>
        <taxon>Actinomycetes</taxon>
        <taxon>Pseudonocardiales</taxon>
        <taxon>Pseudonocardiaceae</taxon>
        <taxon>Amycolatopsis</taxon>
    </lineage>
</organism>
<evidence type="ECO:0000256" key="3">
    <source>
        <dbReference type="ARBA" id="ARBA00007931"/>
    </source>
</evidence>
<evidence type="ECO:0000256" key="2">
    <source>
        <dbReference type="ARBA" id="ARBA00004141"/>
    </source>
</evidence>
<protein>
    <submittedName>
        <fullName evidence="13">Zinc metalloprotease</fullName>
    </submittedName>
</protein>
<dbReference type="InterPro" id="IPR036034">
    <property type="entry name" value="PDZ_sf"/>
</dbReference>
<evidence type="ECO:0000256" key="11">
    <source>
        <dbReference type="SAM" id="Phobius"/>
    </source>
</evidence>
<feature type="transmembrane region" description="Helical" evidence="11">
    <location>
        <begin position="374"/>
        <end position="398"/>
    </location>
</feature>
<evidence type="ECO:0000256" key="6">
    <source>
        <dbReference type="ARBA" id="ARBA00022801"/>
    </source>
</evidence>
<dbReference type="Gene3D" id="2.30.42.10">
    <property type="match status" value="1"/>
</dbReference>
<feature type="transmembrane region" description="Helical" evidence="11">
    <location>
        <begin position="6"/>
        <end position="29"/>
    </location>
</feature>
<comment type="subcellular location">
    <subcellularLocation>
        <location evidence="2">Membrane</location>
        <topology evidence="2">Multi-pass membrane protein</topology>
    </subcellularLocation>
</comment>
<evidence type="ECO:0000256" key="10">
    <source>
        <dbReference type="ARBA" id="ARBA00023136"/>
    </source>
</evidence>
<dbReference type="PANTHER" id="PTHR42837">
    <property type="entry name" value="REGULATOR OF SIGMA-E PROTEASE RSEP"/>
    <property type="match status" value="1"/>
</dbReference>
<keyword evidence="10 11" id="KW-0472">Membrane</keyword>
<dbReference type="OrthoDB" id="9782003at2"/>
<dbReference type="PANTHER" id="PTHR42837:SF2">
    <property type="entry name" value="MEMBRANE METALLOPROTEASE ARASP2, CHLOROPLASTIC-RELATED"/>
    <property type="match status" value="1"/>
</dbReference>
<evidence type="ECO:0000256" key="9">
    <source>
        <dbReference type="ARBA" id="ARBA00023049"/>
    </source>
</evidence>
<dbReference type="SUPFAM" id="SSF50156">
    <property type="entry name" value="PDZ domain-like"/>
    <property type="match status" value="1"/>
</dbReference>
<keyword evidence="7" id="KW-0862">Zinc</keyword>
<sequence>MAAYIFGVVLFALGICISVALHEAGHMVTARMFGMRVRRYFVGFGPTVFSFRRKDTEYGLKAIPLGGFCDIAGFTAMDEVTPEESSRAMWRFKTWKRTVVLAAGSVTHFIVGFIILYAMAATMGLPNLAGTPQVAAVAPCVADARTEAELRTPACGPGTTAPALQGGMRAGDEIVSVAGAATPSYADVTAKVEPLSGPTPIEVDRDGTIVPLTINVERVDRPVVDPKNPDAAPQVVEKGSIGVTFPRMFEYNAGTAVGGTLAFTGDMFVQTFQRLIEFPERIPAVVEAIFGGERDPNTPVSVVGASRIGGEAVEQGLWELFLLLLASLNFFVGVFNLLPLLPLDGGHIAITWYERVRDMFRKMRGKAAGGPVDYSKLSAVTMVLVFVGGAVVLLTVTADIVNPIRISP</sequence>
<keyword evidence="4 13" id="KW-0645">Protease</keyword>
<comment type="cofactor">
    <cofactor evidence="1">
        <name>Zn(2+)</name>
        <dbReference type="ChEBI" id="CHEBI:29105"/>
    </cofactor>
</comment>
<evidence type="ECO:0000313" key="14">
    <source>
        <dbReference type="Proteomes" id="UP000242444"/>
    </source>
</evidence>
<dbReference type="CDD" id="cd06163">
    <property type="entry name" value="S2P-M50_PDZ_RseP-like"/>
    <property type="match status" value="1"/>
</dbReference>
<dbReference type="Pfam" id="PF02163">
    <property type="entry name" value="Peptidase_M50"/>
    <property type="match status" value="1"/>
</dbReference>
<feature type="transmembrane region" description="Helical" evidence="11">
    <location>
        <begin position="99"/>
        <end position="120"/>
    </location>
</feature>
<dbReference type="EMBL" id="NKYE01000022">
    <property type="protein sequence ID" value="OZM70223.1"/>
    <property type="molecule type" value="Genomic_DNA"/>
</dbReference>
<evidence type="ECO:0000256" key="4">
    <source>
        <dbReference type="ARBA" id="ARBA00022670"/>
    </source>
</evidence>
<evidence type="ECO:0000256" key="7">
    <source>
        <dbReference type="ARBA" id="ARBA00022833"/>
    </source>
</evidence>
<keyword evidence="5 11" id="KW-0812">Transmembrane</keyword>
<comment type="caution">
    <text evidence="13">The sequence shown here is derived from an EMBL/GenBank/DDBJ whole genome shotgun (WGS) entry which is preliminary data.</text>
</comment>
<proteinExistence type="inferred from homology"/>
<evidence type="ECO:0000313" key="13">
    <source>
        <dbReference type="EMBL" id="OZM70223.1"/>
    </source>
</evidence>
<dbReference type="GO" id="GO:0004222">
    <property type="term" value="F:metalloendopeptidase activity"/>
    <property type="evidence" value="ECO:0007669"/>
    <property type="project" value="InterPro"/>
</dbReference>
<reference evidence="13 14" key="1">
    <citation type="submission" date="2017-07" db="EMBL/GenBank/DDBJ databases">
        <title>Amycolatopsis antarcticus sp. nov., isolated from the surface of an Antarcticus brown macroalga.</title>
        <authorList>
            <person name="Wang J."/>
            <person name="Leiva S."/>
            <person name="Huang J."/>
            <person name="Huang Y."/>
        </authorList>
    </citation>
    <scope>NUCLEOTIDE SEQUENCE [LARGE SCALE GENOMIC DNA]</scope>
    <source>
        <strain evidence="13 14">AU-G6</strain>
    </source>
</reference>
<evidence type="ECO:0000256" key="8">
    <source>
        <dbReference type="ARBA" id="ARBA00022989"/>
    </source>
</evidence>
<keyword evidence="6" id="KW-0378">Hydrolase</keyword>
<dbReference type="RefSeq" id="WP_094865727.1">
    <property type="nucleotide sequence ID" value="NZ_NKYE01000022.1"/>
</dbReference>
<dbReference type="AlphaFoldDB" id="A0A263CVS3"/>
<dbReference type="GO" id="GO:0006508">
    <property type="term" value="P:proteolysis"/>
    <property type="evidence" value="ECO:0007669"/>
    <property type="project" value="UniProtKB-KW"/>
</dbReference>
<name>A0A263CVS3_9PSEU</name>
<keyword evidence="9 13" id="KW-0482">Metalloprotease</keyword>
<dbReference type="InterPro" id="IPR008915">
    <property type="entry name" value="Peptidase_M50"/>
</dbReference>
<dbReference type="FunCoup" id="A0A263CVS3">
    <property type="interactions" value="121"/>
</dbReference>
<feature type="domain" description="Peptidase M50" evidence="12">
    <location>
        <begin position="11"/>
        <end position="368"/>
    </location>
</feature>